<evidence type="ECO:0000313" key="2">
    <source>
        <dbReference type="EMBL" id="GII59353.1"/>
    </source>
</evidence>
<comment type="caution">
    <text evidence="2">The sequence shown here is derived from an EMBL/GenBank/DDBJ whole genome shotgun (WGS) entry which is preliminary data.</text>
</comment>
<evidence type="ECO:0000313" key="3">
    <source>
        <dbReference type="Proteomes" id="UP000605992"/>
    </source>
</evidence>
<dbReference type="EMBL" id="BOOR01000083">
    <property type="protein sequence ID" value="GII59353.1"/>
    <property type="molecule type" value="Genomic_DNA"/>
</dbReference>
<accession>A0A8J4DEW0</accession>
<sequence length="152" mass="16745">MIENLHENEWLSLRVIRDPDARVNGYVYSHESRCQGRIVAVLPYQDTPEGRRYLLKSEVTPCWGLNQILCAITGGYEGGDIADDAVRGCSKKPVTRSPGTSSSRSASPTPASHPTRSTRSTASTPDWPHTRRGDRRRNATGERKPGGLAGER</sequence>
<feature type="compositionally biased region" description="Low complexity" evidence="1">
    <location>
        <begin position="95"/>
        <end position="125"/>
    </location>
</feature>
<name>A0A8J4DEW0_9ACTN</name>
<proteinExistence type="predicted"/>
<dbReference type="AlphaFoldDB" id="A0A8J4DEW0"/>
<reference evidence="2" key="1">
    <citation type="submission" date="2021-01" db="EMBL/GenBank/DDBJ databases">
        <title>Whole genome shotgun sequence of Planotetraspora thailandica NBRC 104271.</title>
        <authorList>
            <person name="Komaki H."/>
            <person name="Tamura T."/>
        </authorList>
    </citation>
    <scope>NUCLEOTIDE SEQUENCE</scope>
    <source>
        <strain evidence="2">NBRC 104271</strain>
    </source>
</reference>
<organism evidence="2 3">
    <name type="scientific">Planotetraspora thailandica</name>
    <dbReference type="NCBI Taxonomy" id="487172"/>
    <lineage>
        <taxon>Bacteria</taxon>
        <taxon>Bacillati</taxon>
        <taxon>Actinomycetota</taxon>
        <taxon>Actinomycetes</taxon>
        <taxon>Streptosporangiales</taxon>
        <taxon>Streptosporangiaceae</taxon>
        <taxon>Planotetraspora</taxon>
    </lineage>
</organism>
<dbReference type="Proteomes" id="UP000605992">
    <property type="component" value="Unassembled WGS sequence"/>
</dbReference>
<evidence type="ECO:0000256" key="1">
    <source>
        <dbReference type="SAM" id="MobiDB-lite"/>
    </source>
</evidence>
<keyword evidence="3" id="KW-1185">Reference proteome</keyword>
<gene>
    <name evidence="2" type="ORF">Pth03_77420</name>
</gene>
<feature type="compositionally biased region" description="Basic and acidic residues" evidence="1">
    <location>
        <begin position="128"/>
        <end position="152"/>
    </location>
</feature>
<protein>
    <submittedName>
        <fullName evidence="2">Uncharacterized protein</fullName>
    </submittedName>
</protein>
<feature type="region of interest" description="Disordered" evidence="1">
    <location>
        <begin position="82"/>
        <end position="152"/>
    </location>
</feature>